<feature type="transmembrane region" description="Helical" evidence="7">
    <location>
        <begin position="163"/>
        <end position="191"/>
    </location>
</feature>
<reference evidence="9" key="1">
    <citation type="submission" date="2016-08" db="EMBL/GenBank/DDBJ databases">
        <authorList>
            <person name="Varghese N."/>
            <person name="Submissions Spin"/>
        </authorList>
    </citation>
    <scope>NUCLEOTIDE SEQUENCE [LARGE SCALE GENOMIC DNA]</scope>
    <source>
        <strain evidence="9">HAMBI 2971</strain>
    </source>
</reference>
<dbReference type="NCBIfam" id="TIGR00937">
    <property type="entry name" value="2A51"/>
    <property type="match status" value="1"/>
</dbReference>
<feature type="transmembrane region" description="Helical" evidence="7">
    <location>
        <begin position="128"/>
        <end position="151"/>
    </location>
</feature>
<evidence type="ECO:0000256" key="3">
    <source>
        <dbReference type="ARBA" id="ARBA00022475"/>
    </source>
</evidence>
<dbReference type="Pfam" id="PF02417">
    <property type="entry name" value="Chromate_transp"/>
    <property type="match status" value="2"/>
</dbReference>
<keyword evidence="9" id="KW-1185">Reference proteome</keyword>
<dbReference type="PANTHER" id="PTHR33567">
    <property type="entry name" value="CHROMATE ION TRANSPORTER (EUROFUNG)"/>
    <property type="match status" value="1"/>
</dbReference>
<feature type="transmembrane region" description="Helical" evidence="7">
    <location>
        <begin position="98"/>
        <end position="122"/>
    </location>
</feature>
<evidence type="ECO:0000256" key="1">
    <source>
        <dbReference type="ARBA" id="ARBA00004651"/>
    </source>
</evidence>
<dbReference type="EMBL" id="FMAH01000002">
    <property type="protein sequence ID" value="SCB11492.1"/>
    <property type="molecule type" value="Genomic_DNA"/>
</dbReference>
<comment type="subcellular location">
    <subcellularLocation>
        <location evidence="1">Cell membrane</location>
        <topology evidence="1">Multi-pass membrane protein</topology>
    </subcellularLocation>
</comment>
<dbReference type="AlphaFoldDB" id="A0A1C3U7Q1"/>
<name>A0A1C3U7Q1_9HYPH</name>
<comment type="similarity">
    <text evidence="2">Belongs to the chromate ion transporter (CHR) (TC 2.A.51) family.</text>
</comment>
<evidence type="ECO:0000256" key="4">
    <source>
        <dbReference type="ARBA" id="ARBA00022692"/>
    </source>
</evidence>
<evidence type="ECO:0000256" key="5">
    <source>
        <dbReference type="ARBA" id="ARBA00022989"/>
    </source>
</evidence>
<dbReference type="PIRSF" id="PIRSF004810">
    <property type="entry name" value="ChrA"/>
    <property type="match status" value="1"/>
</dbReference>
<feature type="transmembrane region" description="Helical" evidence="7">
    <location>
        <begin position="270"/>
        <end position="290"/>
    </location>
</feature>
<organism evidence="8 9">
    <name type="scientific">Rhizobium miluonense</name>
    <dbReference type="NCBI Taxonomy" id="411945"/>
    <lineage>
        <taxon>Bacteria</taxon>
        <taxon>Pseudomonadati</taxon>
        <taxon>Pseudomonadota</taxon>
        <taxon>Alphaproteobacteria</taxon>
        <taxon>Hyphomicrobiales</taxon>
        <taxon>Rhizobiaceae</taxon>
        <taxon>Rhizobium/Agrobacterium group</taxon>
        <taxon>Rhizobium</taxon>
    </lineage>
</organism>
<evidence type="ECO:0000256" key="7">
    <source>
        <dbReference type="SAM" id="Phobius"/>
    </source>
</evidence>
<dbReference type="OrthoDB" id="8969999at2"/>
<feature type="transmembrane region" description="Helical" evidence="7">
    <location>
        <begin position="239"/>
        <end position="258"/>
    </location>
</feature>
<dbReference type="STRING" id="411945.GA0061102_1002107"/>
<dbReference type="InterPro" id="IPR003370">
    <property type="entry name" value="Chromate_transpt"/>
</dbReference>
<keyword evidence="3" id="KW-1003">Cell membrane</keyword>
<dbReference type="RefSeq" id="WP_092843906.1">
    <property type="nucleotide sequence ID" value="NZ_FMAH01000002.1"/>
</dbReference>
<evidence type="ECO:0000313" key="9">
    <source>
        <dbReference type="Proteomes" id="UP000199435"/>
    </source>
</evidence>
<dbReference type="GO" id="GO:0015109">
    <property type="term" value="F:chromate transmembrane transporter activity"/>
    <property type="evidence" value="ECO:0007669"/>
    <property type="project" value="InterPro"/>
</dbReference>
<dbReference type="InterPro" id="IPR014047">
    <property type="entry name" value="Chr_Tranpt_l_chain"/>
</dbReference>
<protein>
    <submittedName>
        <fullName evidence="8">Chromate transporter</fullName>
    </submittedName>
</protein>
<evidence type="ECO:0000256" key="2">
    <source>
        <dbReference type="ARBA" id="ARBA00005262"/>
    </source>
</evidence>
<dbReference type="Proteomes" id="UP000199435">
    <property type="component" value="Unassembled WGS sequence"/>
</dbReference>
<dbReference type="GO" id="GO:0005886">
    <property type="term" value="C:plasma membrane"/>
    <property type="evidence" value="ECO:0007669"/>
    <property type="project" value="UniProtKB-SubCell"/>
</dbReference>
<evidence type="ECO:0000256" key="6">
    <source>
        <dbReference type="ARBA" id="ARBA00023136"/>
    </source>
</evidence>
<keyword evidence="5 7" id="KW-1133">Transmembrane helix</keyword>
<accession>A0A1C3U7Q1</accession>
<proteinExistence type="inferred from homology"/>
<keyword evidence="6 7" id="KW-0472">Membrane</keyword>
<feature type="transmembrane region" description="Helical" evidence="7">
    <location>
        <begin position="451"/>
        <end position="470"/>
    </location>
</feature>
<evidence type="ECO:0000313" key="8">
    <source>
        <dbReference type="EMBL" id="SCB11492.1"/>
    </source>
</evidence>
<keyword evidence="4 7" id="KW-0812">Transmembrane</keyword>
<feature type="transmembrane region" description="Helical" evidence="7">
    <location>
        <begin position="341"/>
        <end position="367"/>
    </location>
</feature>
<gene>
    <name evidence="8" type="ORF">GA0061102_1002107</name>
</gene>
<dbReference type="PANTHER" id="PTHR33567:SF3">
    <property type="entry name" value="CHROMATE ION TRANSPORTER (EUROFUNG)"/>
    <property type="match status" value="1"/>
</dbReference>
<feature type="transmembrane region" description="Helical" evidence="7">
    <location>
        <begin position="379"/>
        <end position="403"/>
    </location>
</feature>
<sequence>MSKIESLQATPPPHAGEPPHGISFGDAVRVWARVAALSFGGPAGQIAVMHRIIVEEKRWIGENRFLQALNYCHLLPGPEAQQLAIYIGWLLHKTKGGLVAGILFVIPGLIAIMALSWIYAIFGNVGAVQALFFGLKAAVLAIVAEAVLRIGRRALKNSVLRGLAAAAFVALAFFHIPFPLVVFAAAIIGYLGNRAGWAAFAPGGSHAKVGGKQVADADTALGEETPAHARPSIGWSLKVAGVCLLLWLAPTLILWAVFGSGNIFTDIGFFFSKTAVVSFGGAYAVLSYIAQQAVDHYGWLKPGEMLDGLGMAETTPGPLIMVTQFVGFMGAYRAPGSLNPLLAATLGGLLTTWVTFVPCFLWIFLGAPFIESLRSNKALSAALSAITAAIVGVILNLAVWFALHVLFSQAYPIHGFGISFDAPVLSSLNIASFVLTLGAMIAVFRFKVGMLTVLAACSILGLVYGAVMGWV</sequence>
<feature type="transmembrane region" description="Helical" evidence="7">
    <location>
        <begin position="423"/>
        <end position="444"/>
    </location>
</feature>